<protein>
    <submittedName>
        <fullName evidence="2">Uncharacterized protein</fullName>
    </submittedName>
</protein>
<dbReference type="AlphaFoldDB" id="A0A150M6D5"/>
<feature type="region of interest" description="Disordered" evidence="1">
    <location>
        <begin position="18"/>
        <end position="39"/>
    </location>
</feature>
<accession>A0A150M6D5</accession>
<dbReference type="Proteomes" id="UP000075683">
    <property type="component" value="Unassembled WGS sequence"/>
</dbReference>
<organism evidence="2 3">
    <name type="scientific">Caldibacillus debilis</name>
    <dbReference type="NCBI Taxonomy" id="301148"/>
    <lineage>
        <taxon>Bacteria</taxon>
        <taxon>Bacillati</taxon>
        <taxon>Bacillota</taxon>
        <taxon>Bacilli</taxon>
        <taxon>Bacillales</taxon>
        <taxon>Bacillaceae</taxon>
        <taxon>Caldibacillus</taxon>
    </lineage>
</organism>
<evidence type="ECO:0000256" key="1">
    <source>
        <dbReference type="SAM" id="MobiDB-lite"/>
    </source>
</evidence>
<evidence type="ECO:0000313" key="3">
    <source>
        <dbReference type="Proteomes" id="UP000075683"/>
    </source>
</evidence>
<comment type="caution">
    <text evidence="2">The sequence shown here is derived from an EMBL/GenBank/DDBJ whole genome shotgun (WGS) entry which is preliminary data.</text>
</comment>
<sequence length="39" mass="4495">MASDRRRPEGLLMVWPRLRPEPNHQGGHAAEKEAFPFPL</sequence>
<gene>
    <name evidence="2" type="ORF">B4135_1946</name>
</gene>
<proteinExistence type="predicted"/>
<feature type="compositionally biased region" description="Basic and acidic residues" evidence="1">
    <location>
        <begin position="29"/>
        <end position="39"/>
    </location>
</feature>
<dbReference type="STRING" id="301148.B4135_1946"/>
<reference evidence="2 3" key="1">
    <citation type="submission" date="2016-01" db="EMBL/GenBank/DDBJ databases">
        <title>Draft Genome Sequences of Seven Thermophilic Sporeformers Isolated from Foods.</title>
        <authorList>
            <person name="Berendsen E.M."/>
            <person name="Wells-Bennik M.H."/>
            <person name="Krawcyk A.O."/>
            <person name="De Jong A."/>
            <person name="Holsappel S."/>
            <person name="Eijlander R.T."/>
            <person name="Kuipers O.P."/>
        </authorList>
    </citation>
    <scope>NUCLEOTIDE SEQUENCE [LARGE SCALE GENOMIC DNA]</scope>
    <source>
        <strain evidence="2 3">B4135</strain>
    </source>
</reference>
<dbReference type="EMBL" id="LQYT01000036">
    <property type="protein sequence ID" value="KYD20170.1"/>
    <property type="molecule type" value="Genomic_DNA"/>
</dbReference>
<name>A0A150M6D5_9BACI</name>
<evidence type="ECO:0000313" key="2">
    <source>
        <dbReference type="EMBL" id="KYD20170.1"/>
    </source>
</evidence>